<evidence type="ECO:0000313" key="1">
    <source>
        <dbReference type="EMBL" id="GAI65175.1"/>
    </source>
</evidence>
<reference evidence="1" key="1">
    <citation type="journal article" date="2014" name="Front. Microbiol.">
        <title>High frequency of phylogenetically diverse reductive dehalogenase-homologous genes in deep subseafloor sedimentary metagenomes.</title>
        <authorList>
            <person name="Kawai M."/>
            <person name="Futagami T."/>
            <person name="Toyoda A."/>
            <person name="Takaki Y."/>
            <person name="Nishi S."/>
            <person name="Hori S."/>
            <person name="Arai W."/>
            <person name="Tsubouchi T."/>
            <person name="Morono Y."/>
            <person name="Uchiyama I."/>
            <person name="Ito T."/>
            <person name="Fujiyama A."/>
            <person name="Inagaki F."/>
            <person name="Takami H."/>
        </authorList>
    </citation>
    <scope>NUCLEOTIDE SEQUENCE</scope>
    <source>
        <strain evidence="1">Expedition CK06-06</strain>
    </source>
</reference>
<accession>X1RPR6</accession>
<name>X1RPR6_9ZZZZ</name>
<organism evidence="1">
    <name type="scientific">marine sediment metagenome</name>
    <dbReference type="NCBI Taxonomy" id="412755"/>
    <lineage>
        <taxon>unclassified sequences</taxon>
        <taxon>metagenomes</taxon>
        <taxon>ecological metagenomes</taxon>
    </lineage>
</organism>
<dbReference type="AlphaFoldDB" id="X1RPR6"/>
<dbReference type="EMBL" id="BARW01000483">
    <property type="protein sequence ID" value="GAI65175.1"/>
    <property type="molecule type" value="Genomic_DNA"/>
</dbReference>
<comment type="caution">
    <text evidence="1">The sequence shown here is derived from an EMBL/GenBank/DDBJ whole genome shotgun (WGS) entry which is preliminary data.</text>
</comment>
<proteinExistence type="predicted"/>
<sequence>VKFDNDFLNKWHWILNVSTSTEILKINKDNEKFGKNINIVKEKVPTYFFHFFAKISHESI</sequence>
<feature type="non-terminal residue" evidence="1">
    <location>
        <position position="1"/>
    </location>
</feature>
<gene>
    <name evidence="1" type="ORF">S12H4_02107</name>
</gene>
<protein>
    <submittedName>
        <fullName evidence="1">Uncharacterized protein</fullName>
    </submittedName>
</protein>